<evidence type="ECO:0000256" key="7">
    <source>
        <dbReference type="ARBA" id="ARBA00022741"/>
    </source>
</evidence>
<name>A0AAU9XX68_9CNID</name>
<dbReference type="PROSITE" id="PS00108">
    <property type="entry name" value="PROTEIN_KINASE_ST"/>
    <property type="match status" value="1"/>
</dbReference>
<dbReference type="Gene3D" id="3.30.200.20">
    <property type="entry name" value="Phosphorylase Kinase, domain 1"/>
    <property type="match status" value="1"/>
</dbReference>
<feature type="region of interest" description="Disordered" evidence="14">
    <location>
        <begin position="622"/>
        <end position="682"/>
    </location>
</feature>
<dbReference type="FunFam" id="1.10.510.10:FF:000172">
    <property type="entry name" value="serine/threonine-protein kinase Nek1 isoform X1"/>
    <property type="match status" value="1"/>
</dbReference>
<sequence>MERYSKIKKIGSGTFGQAWLVESIVSKRKYALKELGVSEMSEQDRHLALNEAKILSKLKHKNIVRYKEAFVASGKLCIAMEFAEKGDLYTRIRDRNGTHFPEIQILEWFTQLCLALKYIHGQNILHRDLKTQNIFLGKDDVIKLGDFGIARMLNSTLDHAQTTVGTPYYLSPEICQKKPYNHKSDMWSLGCVLYELVTLKHAFNANNFSALVIKILQGQYPPIPRHYGPLLQDLVSVLLQKNPDDRPSAKQLLHVPAMQPYVKRFLQCERDRTDSVASDISEITSRSTHDPSQIVSPGKKEKKCPMVNVTEESNASHQGEEIQMKHSQALKHPQQIYSAQQRLSRTPDSQDDDPARVKAPKKKELPETNYKASKMHQPLSVNVNTLKARENFRARPPVDTRKHNLIKLTHALQRRHSEQISAHSHSTANISKVRTHSSGAQFANHSVQADDVFSVSESTTVTERGKDRCIATKPRRVKERGSSNAVYCKKRLTSVTQERKIESATKMGPRNSDEDMHRKKRNQSIVTSQERNRRPFEQRHRRLMTNPETDEEDKENVGSILNPQIKAKRRASSGALRQILCGNIEDQPITKETKGIFDPKDEQRKSTYTVCKKRKPSVFEIPDIDERLPRDNTNRNDKDLTDVEKGKNHSKISKSGRRLSSATKEQTDSNDRNFETVDHVMPKAVTSKTESDVSFSMSRWKFKHGGETLHLDSVSSSDSIYCRMEALRAYLENELGTDLLTAVYYYVISVSLEKNEVVKERVKAMLGEDKMTYYPVLLQLVACEAIYFRSS</sequence>
<dbReference type="AlphaFoldDB" id="A0AAU9XX68"/>
<dbReference type="CDD" id="cd08215">
    <property type="entry name" value="STKc_Nek"/>
    <property type="match status" value="1"/>
</dbReference>
<reference evidence="16 17" key="1">
    <citation type="submission" date="2022-05" db="EMBL/GenBank/DDBJ databases">
        <authorList>
            <consortium name="Genoscope - CEA"/>
            <person name="William W."/>
        </authorList>
    </citation>
    <scope>NUCLEOTIDE SEQUENCE [LARGE SCALE GENOMIC DNA]</scope>
</reference>
<evidence type="ECO:0000256" key="8">
    <source>
        <dbReference type="ARBA" id="ARBA00022777"/>
    </source>
</evidence>
<dbReference type="InterPro" id="IPR017441">
    <property type="entry name" value="Protein_kinase_ATP_BS"/>
</dbReference>
<feature type="compositionally biased region" description="Basic and acidic residues" evidence="14">
    <location>
        <begin position="665"/>
        <end position="681"/>
    </location>
</feature>
<evidence type="ECO:0000256" key="11">
    <source>
        <dbReference type="ARBA" id="ARBA00047899"/>
    </source>
</evidence>
<comment type="catalytic activity">
    <reaction evidence="11">
        <text>L-threonyl-[protein] + ATP = O-phospho-L-threonyl-[protein] + ADP + H(+)</text>
        <dbReference type="Rhea" id="RHEA:46608"/>
        <dbReference type="Rhea" id="RHEA-COMP:11060"/>
        <dbReference type="Rhea" id="RHEA-COMP:11605"/>
        <dbReference type="ChEBI" id="CHEBI:15378"/>
        <dbReference type="ChEBI" id="CHEBI:30013"/>
        <dbReference type="ChEBI" id="CHEBI:30616"/>
        <dbReference type="ChEBI" id="CHEBI:61977"/>
        <dbReference type="ChEBI" id="CHEBI:456216"/>
        <dbReference type="EC" id="2.7.11.1"/>
    </reaction>
</comment>
<keyword evidence="8" id="KW-0418">Kinase</keyword>
<feature type="region of interest" description="Disordered" evidence="14">
    <location>
        <begin position="276"/>
        <end position="375"/>
    </location>
</feature>
<dbReference type="PANTHER" id="PTHR44899">
    <property type="entry name" value="CAMK FAMILY PROTEIN KINASE"/>
    <property type="match status" value="1"/>
</dbReference>
<keyword evidence="10" id="KW-0460">Magnesium</keyword>
<feature type="compositionally biased region" description="Polar residues" evidence="14">
    <location>
        <begin position="276"/>
        <end position="295"/>
    </location>
</feature>
<evidence type="ECO:0000256" key="12">
    <source>
        <dbReference type="ARBA" id="ARBA00048679"/>
    </source>
</evidence>
<dbReference type="InterPro" id="IPR051131">
    <property type="entry name" value="NEK_Ser/Thr_kinase_NIMA"/>
</dbReference>
<keyword evidence="17" id="KW-1185">Reference proteome</keyword>
<evidence type="ECO:0000256" key="13">
    <source>
        <dbReference type="PROSITE-ProRule" id="PRU10141"/>
    </source>
</evidence>
<protein>
    <recommendedName>
        <fullName evidence="3">non-specific serine/threonine protein kinase</fullName>
        <ecNumber evidence="3">2.7.11.1</ecNumber>
    </recommendedName>
</protein>
<comment type="caution">
    <text evidence="16">The sequence shown here is derived from an EMBL/GenBank/DDBJ whole genome shotgun (WGS) entry which is preliminary data.</text>
</comment>
<dbReference type="EMBL" id="CALNXJ010000080">
    <property type="protein sequence ID" value="CAH3161465.1"/>
    <property type="molecule type" value="Genomic_DNA"/>
</dbReference>
<dbReference type="SUPFAM" id="SSF56112">
    <property type="entry name" value="Protein kinase-like (PK-like)"/>
    <property type="match status" value="1"/>
</dbReference>
<evidence type="ECO:0000256" key="4">
    <source>
        <dbReference type="ARBA" id="ARBA00022527"/>
    </source>
</evidence>
<organism evidence="16 17">
    <name type="scientific">Pocillopora meandrina</name>
    <dbReference type="NCBI Taxonomy" id="46732"/>
    <lineage>
        <taxon>Eukaryota</taxon>
        <taxon>Metazoa</taxon>
        <taxon>Cnidaria</taxon>
        <taxon>Anthozoa</taxon>
        <taxon>Hexacorallia</taxon>
        <taxon>Scleractinia</taxon>
        <taxon>Astrocoeniina</taxon>
        <taxon>Pocilloporidae</taxon>
        <taxon>Pocillopora</taxon>
    </lineage>
</organism>
<keyword evidence="9 13" id="KW-0067">ATP-binding</keyword>
<keyword evidence="6" id="KW-0479">Metal-binding</keyword>
<dbReference type="InterPro" id="IPR000719">
    <property type="entry name" value="Prot_kinase_dom"/>
</dbReference>
<feature type="domain" description="Protein kinase" evidence="15">
    <location>
        <begin position="4"/>
        <end position="262"/>
    </location>
</feature>
<evidence type="ECO:0000256" key="14">
    <source>
        <dbReference type="SAM" id="MobiDB-lite"/>
    </source>
</evidence>
<accession>A0AAU9XX68</accession>
<dbReference type="PANTHER" id="PTHR44899:SF3">
    <property type="entry name" value="SERINE_THREONINE-PROTEIN KINASE NEK1"/>
    <property type="match status" value="1"/>
</dbReference>
<feature type="region of interest" description="Disordered" evidence="14">
    <location>
        <begin position="496"/>
        <end position="563"/>
    </location>
</feature>
<evidence type="ECO:0000259" key="15">
    <source>
        <dbReference type="PROSITE" id="PS50011"/>
    </source>
</evidence>
<evidence type="ECO:0000256" key="6">
    <source>
        <dbReference type="ARBA" id="ARBA00022723"/>
    </source>
</evidence>
<dbReference type="InterPro" id="IPR008271">
    <property type="entry name" value="Ser/Thr_kinase_AS"/>
</dbReference>
<dbReference type="GO" id="GO:0046872">
    <property type="term" value="F:metal ion binding"/>
    <property type="evidence" value="ECO:0007669"/>
    <property type="project" value="UniProtKB-KW"/>
</dbReference>
<evidence type="ECO:0000313" key="17">
    <source>
        <dbReference type="Proteomes" id="UP001159428"/>
    </source>
</evidence>
<comment type="cofactor">
    <cofactor evidence="1">
        <name>Mg(2+)</name>
        <dbReference type="ChEBI" id="CHEBI:18420"/>
    </cofactor>
</comment>
<comment type="catalytic activity">
    <reaction evidence="12">
        <text>L-seryl-[protein] + ATP = O-phospho-L-seryl-[protein] + ADP + H(+)</text>
        <dbReference type="Rhea" id="RHEA:17989"/>
        <dbReference type="Rhea" id="RHEA-COMP:9863"/>
        <dbReference type="Rhea" id="RHEA-COMP:11604"/>
        <dbReference type="ChEBI" id="CHEBI:15378"/>
        <dbReference type="ChEBI" id="CHEBI:29999"/>
        <dbReference type="ChEBI" id="CHEBI:30616"/>
        <dbReference type="ChEBI" id="CHEBI:83421"/>
        <dbReference type="ChEBI" id="CHEBI:456216"/>
        <dbReference type="EC" id="2.7.11.1"/>
    </reaction>
</comment>
<dbReference type="PROSITE" id="PS00107">
    <property type="entry name" value="PROTEIN_KINASE_ATP"/>
    <property type="match status" value="1"/>
</dbReference>
<dbReference type="GO" id="GO:0005524">
    <property type="term" value="F:ATP binding"/>
    <property type="evidence" value="ECO:0007669"/>
    <property type="project" value="UniProtKB-UniRule"/>
</dbReference>
<evidence type="ECO:0000256" key="3">
    <source>
        <dbReference type="ARBA" id="ARBA00012513"/>
    </source>
</evidence>
<dbReference type="GO" id="GO:0004674">
    <property type="term" value="F:protein serine/threonine kinase activity"/>
    <property type="evidence" value="ECO:0007669"/>
    <property type="project" value="UniProtKB-KW"/>
</dbReference>
<dbReference type="EC" id="2.7.11.1" evidence="3"/>
<feature type="compositionally biased region" description="Basic and acidic residues" evidence="14">
    <location>
        <begin position="624"/>
        <end position="647"/>
    </location>
</feature>
<dbReference type="Proteomes" id="UP001159428">
    <property type="component" value="Unassembled WGS sequence"/>
</dbReference>
<feature type="compositionally biased region" description="Basic residues" evidence="14">
    <location>
        <begin position="648"/>
        <end position="657"/>
    </location>
</feature>
<keyword evidence="5" id="KW-0808">Transferase</keyword>
<dbReference type="FunFam" id="3.30.200.20:FF:000097">
    <property type="entry name" value="Probable serine/threonine-protein kinase nek1"/>
    <property type="match status" value="1"/>
</dbReference>
<evidence type="ECO:0000256" key="10">
    <source>
        <dbReference type="ARBA" id="ARBA00022842"/>
    </source>
</evidence>
<evidence type="ECO:0000256" key="2">
    <source>
        <dbReference type="ARBA" id="ARBA00010886"/>
    </source>
</evidence>
<feature type="binding site" evidence="13">
    <location>
        <position position="33"/>
    </location>
    <ligand>
        <name>ATP</name>
        <dbReference type="ChEBI" id="CHEBI:30616"/>
    </ligand>
</feature>
<dbReference type="PROSITE" id="PS50011">
    <property type="entry name" value="PROTEIN_KINASE_DOM"/>
    <property type="match status" value="1"/>
</dbReference>
<evidence type="ECO:0000313" key="16">
    <source>
        <dbReference type="EMBL" id="CAH3161465.1"/>
    </source>
</evidence>
<dbReference type="SMART" id="SM00220">
    <property type="entry name" value="S_TKc"/>
    <property type="match status" value="1"/>
</dbReference>
<evidence type="ECO:0000256" key="5">
    <source>
        <dbReference type="ARBA" id="ARBA00022679"/>
    </source>
</evidence>
<keyword evidence="4" id="KW-0723">Serine/threonine-protein kinase</keyword>
<comment type="similarity">
    <text evidence="2">Belongs to the protein kinase superfamily. NEK Ser/Thr protein kinase family. NIMA subfamily.</text>
</comment>
<dbReference type="InterPro" id="IPR011009">
    <property type="entry name" value="Kinase-like_dom_sf"/>
</dbReference>
<feature type="compositionally biased region" description="Polar residues" evidence="14">
    <location>
        <begin position="335"/>
        <end position="347"/>
    </location>
</feature>
<gene>
    <name evidence="16" type="ORF">PMEA_00033839</name>
</gene>
<dbReference type="Gene3D" id="1.10.510.10">
    <property type="entry name" value="Transferase(Phosphotransferase) domain 1"/>
    <property type="match status" value="1"/>
</dbReference>
<evidence type="ECO:0000256" key="1">
    <source>
        <dbReference type="ARBA" id="ARBA00001946"/>
    </source>
</evidence>
<dbReference type="Pfam" id="PF00069">
    <property type="entry name" value="Pkinase"/>
    <property type="match status" value="1"/>
</dbReference>
<evidence type="ECO:0000256" key="9">
    <source>
        <dbReference type="ARBA" id="ARBA00022840"/>
    </source>
</evidence>
<proteinExistence type="inferred from homology"/>
<keyword evidence="7 13" id="KW-0547">Nucleotide-binding</keyword>